<sequence length="614" mass="68414">MANYWAITIGIDRYQHLQPLMYAQRDAQAFRTFLIQEAKIPAKHCFLLTDSASRRHRTEIYPTRDGIQACIARMCQQRLQPGDFLWCFFSGYGVRFDGKDYLLPIDCRLEDVTTTGIPIERLFSTFETAPTDNILLVLDVNRNQGQLPAEGVGDQVALLAREHGVPTIVSCLPDQVSHETLALRQGLFTTALLEGLRSSAGATLEQLVQYLSYRLPELSHHHWRPRQDPFAIIPSEKRFQFVLPDAKHLSVNGTIAPFPDLPIVEERLLTSPDFVFFDSGVDVPVGRVGRGASEVGRRYPTVQLNPAWHFSTGSEMEAVVGRQSETRMLNAAIADRLVEEDLADSVFWRRMLAWSGLVAAVLLIGVVVRNTGTESPPSSALDAEPIVESETSSPVQGIAPSVIEAEPGSPLESAYLEARARNFLDAKQFLNAVPAEERNADFDRLLDQINKGLLSDAKIQLARTRELTSENQAADFVEAMKIARLIQPNEPQYQEAQQYITRWSHVILDMAQGRADRRNDSSTSIAADNFGAAITTARMVPPDNAEVYQKAQKAINQWSQQIFDLAQDRADEAKYEVAVQTAEIIPPDVAIYPEVQAAIAVWQDKPSLLILPTP</sequence>
<evidence type="ECO:0000313" key="1">
    <source>
        <dbReference type="EMBL" id="WAL61620.1"/>
    </source>
</evidence>
<dbReference type="Proteomes" id="UP001163152">
    <property type="component" value="Chromosome"/>
</dbReference>
<dbReference type="Gene3D" id="3.40.50.1460">
    <property type="match status" value="1"/>
</dbReference>
<dbReference type="InterPro" id="IPR029030">
    <property type="entry name" value="Caspase-like_dom_sf"/>
</dbReference>
<reference evidence="1" key="1">
    <citation type="submission" date="2022-12" db="EMBL/GenBank/DDBJ databases">
        <title>Polyphasic identification of a Novel Hot-Spring Cyanobacterium Ocullathermofonsia sinensis gen nov. sp. nov. and Genomic Insights on its Adaptations to the Thermal Habitat.</title>
        <authorList>
            <person name="Daroch M."/>
            <person name="Tang J."/>
            <person name="Jiang Y."/>
        </authorList>
    </citation>
    <scope>NUCLEOTIDE SEQUENCE</scope>
    <source>
        <strain evidence="1">PKUAC-SCTA174</strain>
    </source>
</reference>
<dbReference type="AlphaFoldDB" id="A0A9E8ZI32"/>
<dbReference type="EMBL" id="CP113797">
    <property type="protein sequence ID" value="WAL61620.1"/>
    <property type="molecule type" value="Genomic_DNA"/>
</dbReference>
<accession>A0A9E8ZI32</accession>
<dbReference type="SUPFAM" id="SSF52129">
    <property type="entry name" value="Caspase-like"/>
    <property type="match status" value="1"/>
</dbReference>
<gene>
    <name evidence="1" type="ORF">OXH18_06445</name>
</gene>
<dbReference type="RefSeq" id="WP_268611632.1">
    <property type="nucleotide sequence ID" value="NZ_CP113797.1"/>
</dbReference>
<proteinExistence type="predicted"/>
<name>A0A9E8ZI32_9CYAN</name>
<organism evidence="1 2">
    <name type="scientific">Thermocoleostomius sinensis A174</name>
    <dbReference type="NCBI Taxonomy" id="2016057"/>
    <lineage>
        <taxon>Bacteria</taxon>
        <taxon>Bacillati</taxon>
        <taxon>Cyanobacteriota</taxon>
        <taxon>Cyanophyceae</taxon>
        <taxon>Oculatellales</taxon>
        <taxon>Oculatellaceae</taxon>
        <taxon>Thermocoleostomius</taxon>
    </lineage>
</organism>
<dbReference type="KEGG" id="tsin:OXH18_06445"/>
<evidence type="ECO:0000313" key="2">
    <source>
        <dbReference type="Proteomes" id="UP001163152"/>
    </source>
</evidence>
<keyword evidence="2" id="KW-1185">Reference proteome</keyword>
<protein>
    <submittedName>
        <fullName evidence="1">Caspase family protein</fullName>
    </submittedName>
</protein>